<dbReference type="Proteomes" id="UP000239494">
    <property type="component" value="Unassembled WGS sequence"/>
</dbReference>
<dbReference type="CDD" id="cd07263">
    <property type="entry name" value="VOC_like"/>
    <property type="match status" value="1"/>
</dbReference>
<keyword evidence="3" id="KW-1185">Reference proteome</keyword>
<accession>A0A2T0SQM4</accession>
<sequence>MSVFVPVTSIPVDDQEKALAFYTGALGLVKKTDIPVGEAKWLTVVSPDAPDGVELLLEPDGNPGIQIDGKPAAQVYKKVLYDAGVPYTMLGTTDLDKDYQRMKEHGVRFTQEPTKTDFGAMAVFDDTCGNLIVLTQQG</sequence>
<evidence type="ECO:0000259" key="1">
    <source>
        <dbReference type="PROSITE" id="PS51819"/>
    </source>
</evidence>
<evidence type="ECO:0000313" key="3">
    <source>
        <dbReference type="Proteomes" id="UP000239494"/>
    </source>
</evidence>
<dbReference type="InterPro" id="IPR029068">
    <property type="entry name" value="Glyas_Bleomycin-R_OHBP_Dase"/>
</dbReference>
<dbReference type="PROSITE" id="PS51819">
    <property type="entry name" value="VOC"/>
    <property type="match status" value="1"/>
</dbReference>
<name>A0A2T0SQM4_9PSEU</name>
<dbReference type="InterPro" id="IPR004360">
    <property type="entry name" value="Glyas_Fos-R_dOase_dom"/>
</dbReference>
<evidence type="ECO:0000313" key="2">
    <source>
        <dbReference type="EMBL" id="PRY35717.1"/>
    </source>
</evidence>
<keyword evidence="2" id="KW-0560">Oxidoreductase</keyword>
<dbReference type="Gene3D" id="3.10.180.10">
    <property type="entry name" value="2,3-Dihydroxybiphenyl 1,2-Dioxygenase, domain 1"/>
    <property type="match status" value="1"/>
</dbReference>
<dbReference type="Pfam" id="PF00903">
    <property type="entry name" value="Glyoxalase"/>
    <property type="match status" value="1"/>
</dbReference>
<dbReference type="GO" id="GO:0016829">
    <property type="term" value="F:lyase activity"/>
    <property type="evidence" value="ECO:0007669"/>
    <property type="project" value="UniProtKB-KW"/>
</dbReference>
<dbReference type="PANTHER" id="PTHR36437">
    <property type="entry name" value="GLYOXALASE/BLEOMYCIN RESISTANCE PROTEIN/DIOXYGENASE"/>
    <property type="match status" value="1"/>
</dbReference>
<dbReference type="SUPFAM" id="SSF54593">
    <property type="entry name" value="Glyoxalase/Bleomycin resistance protein/Dihydroxybiphenyl dioxygenase"/>
    <property type="match status" value="1"/>
</dbReference>
<dbReference type="PANTHER" id="PTHR36437:SF2">
    <property type="entry name" value="GLYOXALASE_BLEOMYCIN RESISTANCE PROTEIN_DIOXYGENASE"/>
    <property type="match status" value="1"/>
</dbReference>
<keyword evidence="2" id="KW-0223">Dioxygenase</keyword>
<gene>
    <name evidence="2" type="ORF">CLV43_113144</name>
</gene>
<comment type="caution">
    <text evidence="2">The sequence shown here is derived from an EMBL/GenBank/DDBJ whole genome shotgun (WGS) entry which is preliminary data.</text>
</comment>
<feature type="domain" description="VOC" evidence="1">
    <location>
        <begin position="3"/>
        <end position="137"/>
    </location>
</feature>
<keyword evidence="2" id="KW-0456">Lyase</keyword>
<dbReference type="InterPro" id="IPR037523">
    <property type="entry name" value="VOC_core"/>
</dbReference>
<organism evidence="2 3">
    <name type="scientific">Umezawaea tangerina</name>
    <dbReference type="NCBI Taxonomy" id="84725"/>
    <lineage>
        <taxon>Bacteria</taxon>
        <taxon>Bacillati</taxon>
        <taxon>Actinomycetota</taxon>
        <taxon>Actinomycetes</taxon>
        <taxon>Pseudonocardiales</taxon>
        <taxon>Pseudonocardiaceae</taxon>
        <taxon>Umezawaea</taxon>
    </lineage>
</organism>
<reference evidence="2 3" key="1">
    <citation type="submission" date="2018-03" db="EMBL/GenBank/DDBJ databases">
        <title>Genomic Encyclopedia of Archaeal and Bacterial Type Strains, Phase II (KMG-II): from individual species to whole genera.</title>
        <authorList>
            <person name="Goeker M."/>
        </authorList>
    </citation>
    <scope>NUCLEOTIDE SEQUENCE [LARGE SCALE GENOMIC DNA]</scope>
    <source>
        <strain evidence="2 3">DSM 44720</strain>
    </source>
</reference>
<dbReference type="EMBL" id="PVTF01000013">
    <property type="protein sequence ID" value="PRY35717.1"/>
    <property type="molecule type" value="Genomic_DNA"/>
</dbReference>
<dbReference type="RefSeq" id="WP_281262193.1">
    <property type="nucleotide sequence ID" value="NZ_PVTF01000013.1"/>
</dbReference>
<protein>
    <submittedName>
        <fullName evidence="2">Catechol 2,3-dioxygenase-like lactoylglutathione lyase family enzyme</fullName>
    </submittedName>
</protein>
<dbReference type="AlphaFoldDB" id="A0A2T0SQM4"/>
<proteinExistence type="predicted"/>
<dbReference type="GO" id="GO:0051213">
    <property type="term" value="F:dioxygenase activity"/>
    <property type="evidence" value="ECO:0007669"/>
    <property type="project" value="UniProtKB-KW"/>
</dbReference>